<dbReference type="InterPro" id="IPR011993">
    <property type="entry name" value="PH-like_dom_sf"/>
</dbReference>
<keyword evidence="3" id="KW-0963">Cytoplasm</keyword>
<reference evidence="6" key="1">
    <citation type="submission" date="2020-04" db="EMBL/GenBank/DDBJ databases">
        <authorList>
            <person name="Alioto T."/>
            <person name="Alioto T."/>
            <person name="Gomez Garrido J."/>
        </authorList>
    </citation>
    <scope>NUCLEOTIDE SEQUENCE</scope>
    <source>
        <strain evidence="6">A484AB</strain>
    </source>
</reference>
<dbReference type="Gene3D" id="2.30.42.10">
    <property type="match status" value="1"/>
</dbReference>
<dbReference type="Pfam" id="PF00595">
    <property type="entry name" value="PDZ"/>
    <property type="match status" value="1"/>
</dbReference>
<keyword evidence="4" id="KW-0206">Cytoskeleton</keyword>
<protein>
    <submittedName>
        <fullName evidence="6">Gamma-2-syntrophin-like isoform X2</fullName>
    </submittedName>
</protein>
<comment type="similarity">
    <text evidence="2">Belongs to the syntrophin family.</text>
</comment>
<name>A0A6S7FGB1_PARCT</name>
<organism evidence="6 7">
    <name type="scientific">Paramuricea clavata</name>
    <name type="common">Red gorgonian</name>
    <name type="synonym">Violescent sea-whip</name>
    <dbReference type="NCBI Taxonomy" id="317549"/>
    <lineage>
        <taxon>Eukaryota</taxon>
        <taxon>Metazoa</taxon>
        <taxon>Cnidaria</taxon>
        <taxon>Anthozoa</taxon>
        <taxon>Octocorallia</taxon>
        <taxon>Malacalcyonacea</taxon>
        <taxon>Plexauridae</taxon>
        <taxon>Paramuricea</taxon>
    </lineage>
</organism>
<dbReference type="GO" id="GO:0005856">
    <property type="term" value="C:cytoskeleton"/>
    <property type="evidence" value="ECO:0007669"/>
    <property type="project" value="UniProtKB-SubCell"/>
</dbReference>
<dbReference type="InterPro" id="IPR001849">
    <property type="entry name" value="PH_domain"/>
</dbReference>
<dbReference type="SUPFAM" id="SSF50156">
    <property type="entry name" value="PDZ domain-like"/>
    <property type="match status" value="1"/>
</dbReference>
<dbReference type="InterPro" id="IPR055108">
    <property type="entry name" value="Syntrophin_4th"/>
</dbReference>
<dbReference type="SUPFAM" id="SSF50729">
    <property type="entry name" value="PH domain-like"/>
    <property type="match status" value="2"/>
</dbReference>
<feature type="compositionally biased region" description="Low complexity" evidence="5">
    <location>
        <begin position="182"/>
        <end position="202"/>
    </location>
</feature>
<dbReference type="PROSITE" id="PS50003">
    <property type="entry name" value="PH_DOMAIN"/>
    <property type="match status" value="1"/>
</dbReference>
<evidence type="ECO:0000256" key="3">
    <source>
        <dbReference type="ARBA" id="ARBA00022490"/>
    </source>
</evidence>
<dbReference type="AlphaFoldDB" id="A0A6S7FGB1"/>
<gene>
    <name evidence="6" type="ORF">PACLA_8A069363</name>
</gene>
<dbReference type="InterPro" id="IPR015482">
    <property type="entry name" value="Syntrophin"/>
</dbReference>
<dbReference type="EMBL" id="CACRXK020000117">
    <property type="protein sequence ID" value="CAB3978494.1"/>
    <property type="molecule type" value="Genomic_DNA"/>
</dbReference>
<dbReference type="GO" id="GO:0016010">
    <property type="term" value="C:dystrophin-associated glycoprotein complex"/>
    <property type="evidence" value="ECO:0007669"/>
    <property type="project" value="TreeGrafter"/>
</dbReference>
<evidence type="ECO:0000313" key="7">
    <source>
        <dbReference type="Proteomes" id="UP001152795"/>
    </source>
</evidence>
<dbReference type="InterPro" id="IPR036034">
    <property type="entry name" value="PDZ_sf"/>
</dbReference>
<evidence type="ECO:0000256" key="5">
    <source>
        <dbReference type="SAM" id="MobiDB-lite"/>
    </source>
</evidence>
<evidence type="ECO:0000256" key="1">
    <source>
        <dbReference type="ARBA" id="ARBA00004245"/>
    </source>
</evidence>
<dbReference type="GO" id="GO:0005198">
    <property type="term" value="F:structural molecule activity"/>
    <property type="evidence" value="ECO:0007669"/>
    <property type="project" value="InterPro"/>
</dbReference>
<evidence type="ECO:0000256" key="2">
    <source>
        <dbReference type="ARBA" id="ARBA00010798"/>
    </source>
</evidence>
<feature type="region of interest" description="Disordered" evidence="5">
    <location>
        <begin position="36"/>
        <end position="70"/>
    </location>
</feature>
<proteinExistence type="inferred from homology"/>
<dbReference type="SMART" id="SM00228">
    <property type="entry name" value="PDZ"/>
    <property type="match status" value="1"/>
</dbReference>
<evidence type="ECO:0000313" key="6">
    <source>
        <dbReference type="EMBL" id="CAB3978494.1"/>
    </source>
</evidence>
<accession>A0A6S7FGB1</accession>
<feature type="compositionally biased region" description="Polar residues" evidence="5">
    <location>
        <begin position="44"/>
        <end position="64"/>
    </location>
</feature>
<dbReference type="Gene3D" id="2.30.29.30">
    <property type="entry name" value="Pleckstrin-homology domain (PH domain)/Phosphotyrosine-binding domain (PTB)"/>
    <property type="match status" value="2"/>
</dbReference>
<evidence type="ECO:0000256" key="4">
    <source>
        <dbReference type="ARBA" id="ARBA00023212"/>
    </source>
</evidence>
<feature type="compositionally biased region" description="Basic and acidic residues" evidence="5">
    <location>
        <begin position="170"/>
        <end position="180"/>
    </location>
</feature>
<dbReference type="InterPro" id="IPR001478">
    <property type="entry name" value="PDZ"/>
</dbReference>
<dbReference type="OrthoDB" id="9975356at2759"/>
<sequence>MAESRLGYMLMLENGSSKDLEQVRVELHNDELIVRRDTSRKNTSRPLKNGTASAIQGSPSANSHASKDPIEKERTVVLKRESSGLGISVKGGSENRIPVLISKIYEGQAADKNGQLNIGDIILKVDGKDMRNATHDDVVEALKNGGDCVTLVVKHLKTITPYLRQAAAVGKEETETHSNELESSSNKSPETSSNRSSSSMSETVVEEITIPLDMASLSQYKTGEDTLRDGFEVISKDGKVAVTLFSNQPEDLTVWYKAVKNNIIISARQMIRSLNSTLSEDEQIVFMNWVWERCYQRGQRQTWYRKMLAIKGSEILLFNRAPSSIRDWSRQEFAYSLIEIEHNVCKQDDLLDKRKHCFTIESTQKKKHYFGVDTHADLLDWTTKIVNSVRMTVERVKAKIYPGSWKGTRVKLHLDIEEGLKLYTSDDKTLLWSHKFSQLRGSSDNGITKLTLLLQPETGPVEEMVIDFANIREVMLALLSFYSAKLANIDPAFLKNL</sequence>
<dbReference type="CDD" id="cd06801">
    <property type="entry name" value="PDZ_syntrophin-like"/>
    <property type="match status" value="1"/>
</dbReference>
<feature type="region of interest" description="Disordered" evidence="5">
    <location>
        <begin position="169"/>
        <end position="202"/>
    </location>
</feature>
<dbReference type="Pfam" id="PF23012">
    <property type="entry name" value="Syntrophin_4th"/>
    <property type="match status" value="1"/>
</dbReference>
<dbReference type="Proteomes" id="UP001152795">
    <property type="component" value="Unassembled WGS sequence"/>
</dbReference>
<dbReference type="PROSITE" id="PS50106">
    <property type="entry name" value="PDZ"/>
    <property type="match status" value="1"/>
</dbReference>
<comment type="subcellular location">
    <subcellularLocation>
        <location evidence="1">Cytoplasm</location>
        <location evidence="1">Cytoskeleton</location>
    </subcellularLocation>
</comment>
<dbReference type="PANTHER" id="PTHR10554">
    <property type="entry name" value="SYNTROPHIN"/>
    <property type="match status" value="1"/>
</dbReference>
<dbReference type="PANTHER" id="PTHR10554:SF1">
    <property type="entry name" value="FI16515P1"/>
    <property type="match status" value="1"/>
</dbReference>
<comment type="caution">
    <text evidence="6">The sequence shown here is derived from an EMBL/GenBank/DDBJ whole genome shotgun (WGS) entry which is preliminary data.</text>
</comment>
<keyword evidence="7" id="KW-1185">Reference proteome</keyword>